<dbReference type="KEGG" id="nsh:GXM_08986"/>
<evidence type="ECO:0000256" key="1">
    <source>
        <dbReference type="SAM" id="MobiDB-lite"/>
    </source>
</evidence>
<sequence>MSDWRTREGSNIAGNSVNLPSNPNSSKLEFCCTEGVNNTSISLISPDIFDDDFTSP</sequence>
<feature type="region of interest" description="Disordered" evidence="1">
    <location>
        <begin position="1"/>
        <end position="25"/>
    </location>
</feature>
<gene>
    <name evidence="2" type="ORF">GXM_08986</name>
</gene>
<organism evidence="2 3">
    <name type="scientific">Nostoc sphaeroides CCNUC1</name>
    <dbReference type="NCBI Taxonomy" id="2653204"/>
    <lineage>
        <taxon>Bacteria</taxon>
        <taxon>Bacillati</taxon>
        <taxon>Cyanobacteriota</taxon>
        <taxon>Cyanophyceae</taxon>
        <taxon>Nostocales</taxon>
        <taxon>Nostocaceae</taxon>
        <taxon>Nostoc</taxon>
    </lineage>
</organism>
<name>A0A5P8WG45_9NOSO</name>
<evidence type="ECO:0000313" key="2">
    <source>
        <dbReference type="EMBL" id="QFS51492.1"/>
    </source>
</evidence>
<evidence type="ECO:0000313" key="3">
    <source>
        <dbReference type="Proteomes" id="UP000326678"/>
    </source>
</evidence>
<dbReference type="EMBL" id="CP045227">
    <property type="protein sequence ID" value="QFS51492.1"/>
    <property type="molecule type" value="Genomic_DNA"/>
</dbReference>
<keyword evidence="3" id="KW-1185">Reference proteome</keyword>
<protein>
    <submittedName>
        <fullName evidence="2">Uncharacterized protein</fullName>
    </submittedName>
</protein>
<proteinExistence type="predicted"/>
<dbReference type="Proteomes" id="UP000326678">
    <property type="component" value="Chromosome Gxm2"/>
</dbReference>
<reference evidence="2 3" key="1">
    <citation type="submission" date="2019-10" db="EMBL/GenBank/DDBJ databases">
        <title>Genomic and transcriptomic insights into the perfect genentic adaptation of a filamentous nitrogen-fixing cyanobacterium to rice fields.</title>
        <authorList>
            <person name="Chen Z."/>
        </authorList>
    </citation>
    <scope>NUCLEOTIDE SEQUENCE [LARGE SCALE GENOMIC DNA]</scope>
    <source>
        <strain evidence="2">CCNUC1</strain>
    </source>
</reference>
<dbReference type="RefSeq" id="WP_194198870.1">
    <property type="nucleotide sequence ID" value="NZ_CP045227.1"/>
</dbReference>
<accession>A0A5P8WG45</accession>
<dbReference type="AlphaFoldDB" id="A0A5P8WG45"/>
<feature type="compositionally biased region" description="Low complexity" evidence="1">
    <location>
        <begin position="15"/>
        <end position="25"/>
    </location>
</feature>